<name>A0ABM0NSS7_PRUMU</name>
<feature type="domain" description="Aminotransferase-like plant mobile" evidence="1">
    <location>
        <begin position="56"/>
        <end position="371"/>
    </location>
</feature>
<dbReference type="PANTHER" id="PTHR46033:SF67">
    <property type="entry name" value="AMINOTRANSFERASE-LIKE, PLANT MOBILE DOMAIN FAMILY PROTEIN"/>
    <property type="match status" value="1"/>
</dbReference>
<proteinExistence type="predicted"/>
<evidence type="ECO:0000259" key="1">
    <source>
        <dbReference type="Pfam" id="PF10536"/>
    </source>
</evidence>
<dbReference type="GeneID" id="103328662"/>
<dbReference type="Pfam" id="PF10536">
    <property type="entry name" value="PMD"/>
    <property type="match status" value="1"/>
</dbReference>
<reference evidence="3" key="2">
    <citation type="submission" date="2025-08" db="UniProtKB">
        <authorList>
            <consortium name="RefSeq"/>
        </authorList>
    </citation>
    <scope>IDENTIFICATION</scope>
</reference>
<dbReference type="PANTHER" id="PTHR46033">
    <property type="entry name" value="PROTEIN MAIN-LIKE 2"/>
    <property type="match status" value="1"/>
</dbReference>
<evidence type="ECO:0000313" key="2">
    <source>
        <dbReference type="Proteomes" id="UP000694861"/>
    </source>
</evidence>
<keyword evidence="2" id="KW-1185">Reference proteome</keyword>
<accession>A0ABM0NSS7</accession>
<dbReference type="RefSeq" id="XP_008229292.1">
    <property type="nucleotide sequence ID" value="XM_008231070.1"/>
</dbReference>
<evidence type="ECO:0000313" key="3">
    <source>
        <dbReference type="RefSeq" id="XP_008229292.1"/>
    </source>
</evidence>
<protein>
    <submittedName>
        <fullName evidence="3">Uncharacterized protein LOC103328662</fullName>
    </submittedName>
</protein>
<reference evidence="2" key="1">
    <citation type="journal article" date="2012" name="Nat. Commun.">
        <title>The genome of Prunus mume.</title>
        <authorList>
            <person name="Zhang Q."/>
            <person name="Chen W."/>
            <person name="Sun L."/>
            <person name="Zhao F."/>
            <person name="Huang B."/>
            <person name="Yang W."/>
            <person name="Tao Y."/>
            <person name="Wang J."/>
            <person name="Yuan Z."/>
            <person name="Fan G."/>
            <person name="Xing Z."/>
            <person name="Han C."/>
            <person name="Pan H."/>
            <person name="Zhong X."/>
            <person name="Shi W."/>
            <person name="Liang X."/>
            <person name="Du D."/>
            <person name="Sun F."/>
            <person name="Xu Z."/>
            <person name="Hao R."/>
            <person name="Lv T."/>
            <person name="Lv Y."/>
            <person name="Zheng Z."/>
            <person name="Sun M."/>
            <person name="Luo L."/>
            <person name="Cai M."/>
            <person name="Gao Y."/>
            <person name="Wang J."/>
            <person name="Yin Y."/>
            <person name="Xu X."/>
            <person name="Cheng T."/>
            <person name="Wang J."/>
        </authorList>
    </citation>
    <scope>NUCLEOTIDE SEQUENCE [LARGE SCALE GENOMIC DNA]</scope>
</reference>
<organism evidence="2 3">
    <name type="scientific">Prunus mume</name>
    <name type="common">Japanese apricot</name>
    <name type="synonym">Armeniaca mume</name>
    <dbReference type="NCBI Taxonomy" id="102107"/>
    <lineage>
        <taxon>Eukaryota</taxon>
        <taxon>Viridiplantae</taxon>
        <taxon>Streptophyta</taxon>
        <taxon>Embryophyta</taxon>
        <taxon>Tracheophyta</taxon>
        <taxon>Spermatophyta</taxon>
        <taxon>Magnoliopsida</taxon>
        <taxon>eudicotyledons</taxon>
        <taxon>Gunneridae</taxon>
        <taxon>Pentapetalae</taxon>
        <taxon>rosids</taxon>
        <taxon>fabids</taxon>
        <taxon>Rosales</taxon>
        <taxon>Rosaceae</taxon>
        <taxon>Amygdaloideae</taxon>
        <taxon>Amygdaleae</taxon>
        <taxon>Prunus</taxon>
    </lineage>
</organism>
<gene>
    <name evidence="3" type="primary">LOC103328662</name>
</gene>
<sequence length="371" mass="41765">MDDDLKVGGSLLSLEGARENPVVGYERSPEAAPIIEPASISRAQVLDAVFLSKLWYIHIEAKMLCHVVRRWSTATHTFVCSWGEFTPTLDDVANISRLPVCGDRSPFDIAPTPKEVDKLAVLRRGAPTSLSTSLQFSNWIQYFGDANRREHCRLAAFIALKLGRFVLCDFSHDCLHEHVFSLALAIARGDTIPLAPMFLGHLYRLLNQTQLLEKSTSGTMGMETLLNSGFLQVFLWELLKGLDVHSLPHSHAMKLADWGKGSYMLESIPLVCRWFKRMQRKGQNFLKLLDKVENFVFRPYGTSAETFTFVPFYADVSDTVEVLVAMSQGGQFRKYALLNVTPIPLPTLGDSRLEIYVPYAPHQVRQQFGLD</sequence>
<dbReference type="InterPro" id="IPR044824">
    <property type="entry name" value="MAIN-like"/>
</dbReference>
<dbReference type="Proteomes" id="UP000694861">
    <property type="component" value="Linkage group LG4"/>
</dbReference>
<dbReference type="InterPro" id="IPR019557">
    <property type="entry name" value="AminoTfrase-like_pln_mobile"/>
</dbReference>